<accession>A0A975CYJ5</accession>
<name>A0A975CYJ5_9SPHN</name>
<dbReference type="RefSeq" id="WP_208631664.1">
    <property type="nucleotide sequence ID" value="NZ_CP059319.1"/>
</dbReference>
<organism evidence="1 2">
    <name type="scientific">Rhizorhabdus wittichii</name>
    <dbReference type="NCBI Taxonomy" id="160791"/>
    <lineage>
        <taxon>Bacteria</taxon>
        <taxon>Pseudomonadati</taxon>
        <taxon>Pseudomonadota</taxon>
        <taxon>Alphaproteobacteria</taxon>
        <taxon>Sphingomonadales</taxon>
        <taxon>Sphingomonadaceae</taxon>
        <taxon>Rhizorhabdus</taxon>
    </lineage>
</organism>
<evidence type="ECO:0000313" key="2">
    <source>
        <dbReference type="Proteomes" id="UP000664914"/>
    </source>
</evidence>
<proteinExistence type="predicted"/>
<reference evidence="1" key="2">
    <citation type="submission" date="2021-04" db="EMBL/GenBank/DDBJ databases">
        <title>Isolation and genomic analysis of the ibuprofen-degrading bacterium Sphingomonas strain MPO218.</title>
        <authorList>
            <person name="Aulestia M."/>
            <person name="Flores A."/>
            <person name="Mangas E.L."/>
            <person name="Perez-Pulido A.J."/>
            <person name="Santero E."/>
            <person name="Camacho E.M."/>
        </authorList>
    </citation>
    <scope>NUCLEOTIDE SEQUENCE</scope>
    <source>
        <strain evidence="1">MPO218</strain>
    </source>
</reference>
<dbReference type="Proteomes" id="UP000664914">
    <property type="component" value="Chromosome"/>
</dbReference>
<evidence type="ECO:0000313" key="1">
    <source>
        <dbReference type="EMBL" id="QTH19682.1"/>
    </source>
</evidence>
<dbReference type="AlphaFoldDB" id="A0A975CYJ5"/>
<protein>
    <submittedName>
        <fullName evidence="1">Uncharacterized protein</fullName>
    </submittedName>
</protein>
<dbReference type="EMBL" id="CP059319">
    <property type="protein sequence ID" value="QTH19682.1"/>
    <property type="molecule type" value="Genomic_DNA"/>
</dbReference>
<sequence length="273" mass="29702">MNALNNAPWMTGGLFDPIGTNFDPNRYRAVEVRPVTQDHDGCHAHIRGDGVLPHFWGVYLIDAEGIAECVADFATERAADCIAEALMLEYGLSGRSTLRGPITSHDLTEAAQCLWEAVLDAVRGDAQPDDSWQASAKLSCENIGYGEVRRWMLDLAPDCHTAWVRATETEGYDSCFDWEFVPAWLASLDWSDGQPFVRPDAPVKSAPKPSELVAPQDIAAELAERLETLSRAVASPDRSSGNDAVADAADDTLNDALADARWLLARMGVTVEG</sequence>
<reference evidence="1" key="1">
    <citation type="submission" date="2020-07" db="EMBL/GenBank/DDBJ databases">
        <authorList>
            <person name="Camacho E."/>
        </authorList>
    </citation>
    <scope>NUCLEOTIDE SEQUENCE</scope>
    <source>
        <strain evidence="1">MPO218</strain>
    </source>
</reference>
<gene>
    <name evidence="1" type="ORF">HRJ34_15010</name>
</gene>